<reference evidence="1 2" key="1">
    <citation type="journal article" date="2022" name="DNA Res.">
        <title>Chromosomal-level genome assembly of the orchid tree Bauhinia variegata (Leguminosae; Cercidoideae) supports the allotetraploid origin hypothesis of Bauhinia.</title>
        <authorList>
            <person name="Zhong Y."/>
            <person name="Chen Y."/>
            <person name="Zheng D."/>
            <person name="Pang J."/>
            <person name="Liu Y."/>
            <person name="Luo S."/>
            <person name="Meng S."/>
            <person name="Qian L."/>
            <person name="Wei D."/>
            <person name="Dai S."/>
            <person name="Zhou R."/>
        </authorList>
    </citation>
    <scope>NUCLEOTIDE SEQUENCE [LARGE SCALE GENOMIC DNA]</scope>
    <source>
        <strain evidence="1">BV-YZ2020</strain>
    </source>
</reference>
<evidence type="ECO:0000313" key="1">
    <source>
        <dbReference type="EMBL" id="KAI4347468.1"/>
    </source>
</evidence>
<comment type="caution">
    <text evidence="1">The sequence shown here is derived from an EMBL/GenBank/DDBJ whole genome shotgun (WGS) entry which is preliminary data.</text>
</comment>
<dbReference type="EMBL" id="CM039429">
    <property type="protein sequence ID" value="KAI4347468.1"/>
    <property type="molecule type" value="Genomic_DNA"/>
</dbReference>
<protein>
    <submittedName>
        <fullName evidence="1">Uncharacterized protein</fullName>
    </submittedName>
</protein>
<name>A0ACB9PGH3_BAUVA</name>
<evidence type="ECO:0000313" key="2">
    <source>
        <dbReference type="Proteomes" id="UP000828941"/>
    </source>
</evidence>
<proteinExistence type="predicted"/>
<gene>
    <name evidence="1" type="ORF">L6164_008280</name>
</gene>
<sequence length="238" mass="27015">MFPFHQNNDSLFQISCDLQEQDTIQQYQIWGQQSLEGSDPAQVMGKGKQHIILPTWENNEASVGNDDKKIIRRENERERRMQMSTLCASLRSLLPFELIKGKRSESDHIGEAVKYILYLKEKIDVLHMKRDKLKRMANPCLIDAGIESSNHSSLVNYAKIDLFPGGAEITIDSGFEESSLPLSHILEILLQEGYDNIVSYVSTKVNGRIVHSIKSEVGRLTQLDVVGMQQKLNNAIFP</sequence>
<keyword evidence="2" id="KW-1185">Reference proteome</keyword>
<accession>A0ACB9PGH3</accession>
<organism evidence="1 2">
    <name type="scientific">Bauhinia variegata</name>
    <name type="common">Purple orchid tree</name>
    <name type="synonym">Phanera variegata</name>
    <dbReference type="NCBI Taxonomy" id="167791"/>
    <lineage>
        <taxon>Eukaryota</taxon>
        <taxon>Viridiplantae</taxon>
        <taxon>Streptophyta</taxon>
        <taxon>Embryophyta</taxon>
        <taxon>Tracheophyta</taxon>
        <taxon>Spermatophyta</taxon>
        <taxon>Magnoliopsida</taxon>
        <taxon>eudicotyledons</taxon>
        <taxon>Gunneridae</taxon>
        <taxon>Pentapetalae</taxon>
        <taxon>rosids</taxon>
        <taxon>fabids</taxon>
        <taxon>Fabales</taxon>
        <taxon>Fabaceae</taxon>
        <taxon>Cercidoideae</taxon>
        <taxon>Cercideae</taxon>
        <taxon>Bauhiniinae</taxon>
        <taxon>Bauhinia</taxon>
    </lineage>
</organism>
<dbReference type="Proteomes" id="UP000828941">
    <property type="component" value="Chromosome 4"/>
</dbReference>